<feature type="transmembrane region" description="Helical" evidence="1">
    <location>
        <begin position="209"/>
        <end position="228"/>
    </location>
</feature>
<evidence type="ECO:0000313" key="3">
    <source>
        <dbReference type="Proteomes" id="UP000003853"/>
    </source>
</evidence>
<proteinExistence type="predicted"/>
<feature type="transmembrane region" description="Helical" evidence="1">
    <location>
        <begin position="270"/>
        <end position="290"/>
    </location>
</feature>
<feature type="transmembrane region" description="Helical" evidence="1">
    <location>
        <begin position="235"/>
        <end position="258"/>
    </location>
</feature>
<feature type="transmembrane region" description="Helical" evidence="1">
    <location>
        <begin position="183"/>
        <end position="203"/>
    </location>
</feature>
<evidence type="ECO:0000313" key="2">
    <source>
        <dbReference type="EMBL" id="EDX42753.1"/>
    </source>
</evidence>
<reference evidence="3" key="1">
    <citation type="submission" date="2008-06" db="EMBL/GenBank/DDBJ databases">
        <title>Permanent draft sequence of Lactobacillus reuteri 100-23.</title>
        <authorList>
            <consortium name="US DOE Joint Genome Institute"/>
            <person name="Copeland A."/>
            <person name="Lucas S."/>
            <person name="Lapidus A."/>
            <person name="Barry K."/>
            <person name="Detter J.C."/>
            <person name="Glavina del Rio T."/>
            <person name="Hammon N."/>
            <person name="Israni S."/>
            <person name="Dalin E."/>
            <person name="Tice H."/>
            <person name="Pitluck S."/>
            <person name="Sun H."/>
            <person name="Schmutz J."/>
            <person name="Larimer F."/>
            <person name="Land M."/>
            <person name="Hauser L."/>
            <person name="Walter J."/>
            <person name="Heng N.C.K."/>
            <person name="Tannock G.W."/>
            <person name="Richardson P."/>
        </authorList>
    </citation>
    <scope>NUCLEOTIDE SEQUENCE [LARGE SCALE GENOMIC DNA]</scope>
    <source>
        <strain evidence="3">DSM 17509 / CIP 109821 / 100-23</strain>
    </source>
</reference>
<comment type="caution">
    <text evidence="2">The sequence shown here is derived from an EMBL/GenBank/DDBJ whole genome shotgun (WGS) entry which is preliminary data.</text>
</comment>
<feature type="transmembrane region" description="Helical" evidence="1">
    <location>
        <begin position="419"/>
        <end position="437"/>
    </location>
</feature>
<feature type="transmembrane region" description="Helical" evidence="1">
    <location>
        <begin position="443"/>
        <end position="459"/>
    </location>
</feature>
<dbReference type="RefSeq" id="WP_003664375.1">
    <property type="nucleotide sequence ID" value="NZ_AAPZ02000001.1"/>
</dbReference>
<dbReference type="PATRIC" id="fig|349123.13.peg.1276"/>
<gene>
    <name evidence="2" type="ORF">Lreu23DRAFT_4272</name>
</gene>
<dbReference type="eggNOG" id="COG1807">
    <property type="taxonomic scope" value="Bacteria"/>
</dbReference>
<evidence type="ECO:0000256" key="1">
    <source>
        <dbReference type="SAM" id="Phobius"/>
    </source>
</evidence>
<evidence type="ECO:0008006" key="4">
    <source>
        <dbReference type="Google" id="ProtNLM"/>
    </source>
</evidence>
<keyword evidence="1" id="KW-1133">Transmembrane helix</keyword>
<dbReference type="EMBL" id="AAPZ02000001">
    <property type="protein sequence ID" value="EDX42753.1"/>
    <property type="molecule type" value="Genomic_DNA"/>
</dbReference>
<dbReference type="Proteomes" id="UP000003853">
    <property type="component" value="Unassembled WGS sequence"/>
</dbReference>
<feature type="transmembrane region" description="Helical" evidence="1">
    <location>
        <begin position="75"/>
        <end position="94"/>
    </location>
</feature>
<keyword evidence="1" id="KW-0472">Membrane</keyword>
<feature type="transmembrane region" description="Helical" evidence="1">
    <location>
        <begin position="39"/>
        <end position="63"/>
    </location>
</feature>
<feature type="transmembrane region" description="Helical" evidence="1">
    <location>
        <begin position="466"/>
        <end position="486"/>
    </location>
</feature>
<feature type="transmembrane region" description="Helical" evidence="1">
    <location>
        <begin position="150"/>
        <end position="176"/>
    </location>
</feature>
<organism evidence="2 3">
    <name type="scientific">Limosilactobacillus reuteri subsp. rodentium (strain DSM 17509 / CIP 109821 / 100-23)</name>
    <name type="common">Lactobacillus reuteri</name>
    <dbReference type="NCBI Taxonomy" id="349123"/>
    <lineage>
        <taxon>Bacteria</taxon>
        <taxon>Bacillati</taxon>
        <taxon>Bacillota</taxon>
        <taxon>Bacilli</taxon>
        <taxon>Lactobacillales</taxon>
        <taxon>Lactobacillaceae</taxon>
        <taxon>Limosilactobacillus</taxon>
    </lineage>
</organism>
<sequence length="495" mass="56574">MNLRSYFTNLIDILLILLLSITFIGSVSSIYGQLQFANATVVLILVLIYFLFGIILYFFPQVVTNINKFMKMKNVFILISVLTIIWQLLLVIGISGNTAWDPSIITTLAAHKSIESWYPDYFSYNPNNFFLLLLERSLNDLLHLVGITSYPFFIIVLGVISYFLIDIAIFILFIALKRIFNRRVGILASFFTWILLALSPLGVIPYSDIPAFFISCLFLYLYSLPVNYQVLINLGILSGIAFLIKPSLIIFDIALLIGKSFDLKKAKNPLKMMIVFALSFSIIYVPFNFYKSHNSVVQINSSKTIPANHFIAMGMTGNGGYNNDDVLANHRIKKLSERKKYNNRIIIRRLKKMGVAGYIKFLVLKQINNTSDAGFGWGMDAGQNYLVPFSEKISIQRIMRKIYLHNQSYVEINWNGLKILNQLIWTLALVFMIFATIKVDNSLVIKLTILGGFIFLLLFEGGRSRYLIQFLPYLITLSSLGISQFLDKKIRKNKF</sequence>
<name>B3XNU5_LIMR1</name>
<keyword evidence="1" id="KW-0812">Transmembrane</keyword>
<protein>
    <recommendedName>
        <fullName evidence="4">Glycosyltransferase RgtA/B/C/D-like domain-containing protein</fullName>
    </recommendedName>
</protein>
<accession>B3XNU5</accession>
<dbReference type="AlphaFoldDB" id="B3XNU5"/>